<organism evidence="4 5">
    <name type="scientific">Cryptobacterium curtum (strain ATCC 700683 / DSM 15641 / CCUG 43107 / 12-3)</name>
    <dbReference type="NCBI Taxonomy" id="469378"/>
    <lineage>
        <taxon>Bacteria</taxon>
        <taxon>Bacillati</taxon>
        <taxon>Actinomycetota</taxon>
        <taxon>Coriobacteriia</taxon>
        <taxon>Eggerthellales</taxon>
        <taxon>Eggerthellaceae</taxon>
        <taxon>Cryptobacterium</taxon>
    </lineage>
</organism>
<keyword evidence="1" id="KW-1133">Transmembrane helix</keyword>
<dbReference type="Pfam" id="PF17802">
    <property type="entry name" value="SpaA"/>
    <property type="match status" value="1"/>
</dbReference>
<keyword evidence="5" id="KW-1185">Reference proteome</keyword>
<dbReference type="GO" id="GO:0005975">
    <property type="term" value="P:carbohydrate metabolic process"/>
    <property type="evidence" value="ECO:0007669"/>
    <property type="project" value="UniProtKB-ARBA"/>
</dbReference>
<evidence type="ECO:0000259" key="2">
    <source>
        <dbReference type="Pfam" id="PF12892"/>
    </source>
</evidence>
<dbReference type="InterPro" id="IPR038174">
    <property type="entry name" value="Strep_pil_link_sf"/>
</dbReference>
<dbReference type="InterPro" id="IPR041033">
    <property type="entry name" value="SpaA_PFL_dom_1"/>
</dbReference>
<dbReference type="Gene3D" id="2.60.40.740">
    <property type="match status" value="1"/>
</dbReference>
<reference evidence="4 5" key="1">
    <citation type="journal article" date="2009" name="Stand. Genomic Sci.">
        <title>Complete genome sequence of Cryptobacterium curtum type strain (12-3).</title>
        <authorList>
            <person name="Mavrommatis K."/>
            <person name="Pukall R."/>
            <person name="Rohde C."/>
            <person name="Chen F."/>
            <person name="Sims D."/>
            <person name="Brettin T."/>
            <person name="Kuske C."/>
            <person name="Detter J.C."/>
            <person name="Han C."/>
            <person name="Lapidus A."/>
            <person name="Copeland A."/>
            <person name="Glavina Del Rio T."/>
            <person name="Nolan M."/>
            <person name="Lucas S."/>
            <person name="Tice H."/>
            <person name="Cheng J.F."/>
            <person name="Bruce D."/>
            <person name="Goodwin L."/>
            <person name="Pitluck S."/>
            <person name="Ovchinnikova G."/>
            <person name="Pati A."/>
            <person name="Ivanova N."/>
            <person name="Chen A."/>
            <person name="Palaniappan K."/>
            <person name="Chain P."/>
            <person name="D'haeseleer P."/>
            <person name="Goker M."/>
            <person name="Bristow J."/>
            <person name="Eisen J.A."/>
            <person name="Markowitz V."/>
            <person name="Hugenholtz P."/>
            <person name="Rohde M."/>
            <person name="Klenk H.P."/>
            <person name="Kyrpides N.C."/>
        </authorList>
    </citation>
    <scope>NUCLEOTIDE SEQUENCE [LARGE SCALE GENOMIC DNA]</scope>
    <source>
        <strain evidence="5">ATCC 700683 / DSM 15641 / 12-3</strain>
    </source>
</reference>
<keyword evidence="1" id="KW-0812">Transmembrane</keyword>
<dbReference type="InterPro" id="IPR013783">
    <property type="entry name" value="Ig-like_fold"/>
</dbReference>
<proteinExistence type="predicted"/>
<dbReference type="Gene3D" id="2.60.40.10">
    <property type="entry name" value="Immunoglobulins"/>
    <property type="match status" value="1"/>
</dbReference>
<dbReference type="Proteomes" id="UP000000954">
    <property type="component" value="Chromosome"/>
</dbReference>
<gene>
    <name evidence="4" type="ordered locus">Ccur_00820</name>
</gene>
<dbReference type="eggNOG" id="COG4932">
    <property type="taxonomic scope" value="Bacteria"/>
</dbReference>
<accession>C7MLK9</accession>
<evidence type="ECO:0000313" key="4">
    <source>
        <dbReference type="EMBL" id="ACU93815.1"/>
    </source>
</evidence>
<name>C7MLK9_CRYCD</name>
<keyword evidence="1" id="KW-0472">Membrane</keyword>
<dbReference type="OrthoDB" id="134475at2"/>
<feature type="domain" description="SpaA-like prealbumin fold" evidence="3">
    <location>
        <begin position="594"/>
        <end position="696"/>
    </location>
</feature>
<feature type="transmembrane region" description="Helical" evidence="1">
    <location>
        <begin position="732"/>
        <end position="752"/>
    </location>
</feature>
<dbReference type="KEGG" id="ccu:Ccur_00820"/>
<dbReference type="EMBL" id="CP001682">
    <property type="protein sequence ID" value="ACU93815.1"/>
    <property type="molecule type" value="Genomic_DNA"/>
</dbReference>
<protein>
    <submittedName>
        <fullName evidence="4">Putative collagen-binding protein</fullName>
    </submittedName>
</protein>
<dbReference type="HOGENOM" id="CLU_363170_0_0_11"/>
<evidence type="ECO:0000259" key="3">
    <source>
        <dbReference type="Pfam" id="PF17802"/>
    </source>
</evidence>
<sequence>MIKSFSSRCSIAHRGAVFLCVLGFVIAVALCSLAPNKAFADPISTSGDLLNSVSGNVYLTNPPSANSGQFWSNGAWHNFSEITPADKRQNGPARDLGGGWYIQWMGKTNGGEYMIWRYHNAWTYNGATWGGFKVRFNNIGYTSKGEAIDSILDFTSVMAWKFDGTPSPTWFSPFEITTKYGPIVGAVTTQDDAADTTPVGVQSIYGTSIVKHGTDTLIDSDNEVDIVYWDIDRPVVMPDKSLNYSSNWRESVHFVSGYKGATVGTHTTLQVSDNGTWFRSTQNDDSQVPDNLSTVVAKATPQFTTEWRGHTCSTGIGYDTRVTVYPEWSAPVKSPERQIHKRGETASFDVTETFPYVADSNKASSIVMEDTLDNALDASRATVQVLKNGVDVTDNWTISISGQTIKATAKNTGHGYAEDKHVFRITAPVSESANLDSYETENIDGNKYWKVPNTASVAVNNNAKVTNTVHVFVPYEAKGSVQLKATKSLLGGALQANQFTFTLKDSNGALIDTKKNDTSGAVTFGEIPYTQEDIGKTYTYTIEETPGADAGMIYDSHSETVTVKIEDAGSGKLAITTTYDDDGAAFTNTKTIPVTVLKTSTDGSVLSGAEFTLYKDDGNNTFDANDTPATVYSDAGLTTAIPVAVVTTDAAGEGHYYGLMPGTNYWIKETKAPSGYNLDTKAHLIAVAADGTVSTKDSAGVSANLPLKNGVASITIADEPIPNLPLTAGSGMVAALLFFGGLLAIGGSALILRHQFLDSKPNEK</sequence>
<evidence type="ECO:0000313" key="5">
    <source>
        <dbReference type="Proteomes" id="UP000000954"/>
    </source>
</evidence>
<dbReference type="RefSeq" id="WP_012802504.1">
    <property type="nucleotide sequence ID" value="NC_013170.1"/>
</dbReference>
<keyword evidence="4" id="KW-0176">Collagen</keyword>
<dbReference type="NCBIfam" id="TIGR03786">
    <property type="entry name" value="strep_pil_rpt"/>
    <property type="match status" value="1"/>
</dbReference>
<dbReference type="AlphaFoldDB" id="C7MLK9"/>
<dbReference type="STRING" id="469378.Ccur_00820"/>
<feature type="domain" description="Streptococcal pilin isopeptide linkage" evidence="2">
    <location>
        <begin position="483"/>
        <end position="589"/>
    </location>
</feature>
<dbReference type="Gene3D" id="2.60.40.3050">
    <property type="match status" value="1"/>
</dbReference>
<dbReference type="Pfam" id="PF12892">
    <property type="entry name" value="FctA"/>
    <property type="match status" value="1"/>
</dbReference>
<dbReference type="InterPro" id="IPR022464">
    <property type="entry name" value="Strep_pil_isopept_link"/>
</dbReference>
<evidence type="ECO:0000256" key="1">
    <source>
        <dbReference type="SAM" id="Phobius"/>
    </source>
</evidence>